<evidence type="ECO:0000313" key="2">
    <source>
        <dbReference type="Proteomes" id="UP000004407"/>
    </source>
</evidence>
<dbReference type="EMBL" id="AFZZ01000251">
    <property type="protein sequence ID" value="EHJ35935.1"/>
    <property type="molecule type" value="Genomic_DNA"/>
</dbReference>
<gene>
    <name evidence="1" type="ORF">HMPREF0673_02860</name>
</gene>
<comment type="caution">
    <text evidence="1">The sequence shown here is derived from an EMBL/GenBank/DDBJ whole genome shotgun (WGS) entry which is preliminary data.</text>
</comment>
<sequence>MQREFFLCKTAINGTYLLHLNGDYTPKIDKSNVQQEDTIEEDAPIVCSKKCSSFVFDVMKYFEEQYGLESIIPYLSKKKLWGIKKQDEFSLAGFFFHGTTEELKQRNNASSYTNGNPYKRWFEEPFKVGDDTVYLSNQWRDDDKNGLSINSFEKMIQTCFDEEYCIERDSSNGYELKVN</sequence>
<dbReference type="GeneID" id="78338235"/>
<reference evidence="1 2" key="1">
    <citation type="submission" date="2011-08" db="EMBL/GenBank/DDBJ databases">
        <authorList>
            <person name="Weinstock G."/>
            <person name="Sodergren E."/>
            <person name="Clifton S."/>
            <person name="Fulton L."/>
            <person name="Fulton B."/>
            <person name="Courtney L."/>
            <person name="Fronick C."/>
            <person name="Harrison M."/>
            <person name="Strong C."/>
            <person name="Farmer C."/>
            <person name="Delahaunty K."/>
            <person name="Markovic C."/>
            <person name="Hall O."/>
            <person name="Minx P."/>
            <person name="Tomlinson C."/>
            <person name="Mitreva M."/>
            <person name="Hou S."/>
            <person name="Chen J."/>
            <person name="Wollam A."/>
            <person name="Pepin K.H."/>
            <person name="Johnson M."/>
            <person name="Bhonagiri V."/>
            <person name="Zhang X."/>
            <person name="Suruliraj S."/>
            <person name="Warren W."/>
            <person name="Chinwalla A."/>
            <person name="Mardis E.R."/>
            <person name="Wilson R.K."/>
        </authorList>
    </citation>
    <scope>NUCLEOTIDE SEQUENCE [LARGE SCALE GENOMIC DNA]</scope>
    <source>
        <strain evidence="1 2">DSM 18206</strain>
    </source>
</reference>
<accession>G6B1T2</accession>
<name>G6B1T2_9BACT</name>
<dbReference type="HOGENOM" id="CLU_1502170_0_0_10"/>
<dbReference type="Proteomes" id="UP000004407">
    <property type="component" value="Unassembled WGS sequence"/>
</dbReference>
<dbReference type="AlphaFoldDB" id="G6B1T2"/>
<dbReference type="RefSeq" id="WP_007903091.1">
    <property type="nucleotide sequence ID" value="NZ_JH379471.1"/>
</dbReference>
<proteinExistence type="predicted"/>
<evidence type="ECO:0000313" key="1">
    <source>
        <dbReference type="EMBL" id="EHJ35935.1"/>
    </source>
</evidence>
<protein>
    <submittedName>
        <fullName evidence="1">Uncharacterized protein</fullName>
    </submittedName>
</protein>
<organism evidence="1 2">
    <name type="scientific">Leyella stercorea DSM 18206</name>
    <dbReference type="NCBI Taxonomy" id="1002367"/>
    <lineage>
        <taxon>Bacteria</taxon>
        <taxon>Pseudomonadati</taxon>
        <taxon>Bacteroidota</taxon>
        <taxon>Bacteroidia</taxon>
        <taxon>Bacteroidales</taxon>
        <taxon>Prevotellaceae</taxon>
        <taxon>Leyella</taxon>
    </lineage>
</organism>